<gene>
    <name evidence="1" type="ORF">NOI20_17995</name>
</gene>
<feature type="non-terminal residue" evidence="1">
    <location>
        <position position="113"/>
    </location>
</feature>
<dbReference type="Proteomes" id="UP001227162">
    <property type="component" value="Unassembled WGS sequence"/>
</dbReference>
<dbReference type="GO" id="GO:0005509">
    <property type="term" value="F:calcium ion binding"/>
    <property type="evidence" value="ECO:0007669"/>
    <property type="project" value="InterPro"/>
</dbReference>
<proteinExistence type="predicted"/>
<evidence type="ECO:0000313" key="2">
    <source>
        <dbReference type="Proteomes" id="UP001227162"/>
    </source>
</evidence>
<dbReference type="EMBL" id="JANFFA010000060">
    <property type="protein sequence ID" value="MDQ2096011.1"/>
    <property type="molecule type" value="Genomic_DNA"/>
</dbReference>
<organism evidence="1 2">
    <name type="scientific">Rhodalgimonas zhirmunskyi</name>
    <dbReference type="NCBI Taxonomy" id="2964767"/>
    <lineage>
        <taxon>Bacteria</taxon>
        <taxon>Pseudomonadati</taxon>
        <taxon>Pseudomonadota</taxon>
        <taxon>Alphaproteobacteria</taxon>
        <taxon>Rhodobacterales</taxon>
        <taxon>Roseobacteraceae</taxon>
        <taxon>Rhodalgimonas</taxon>
    </lineage>
</organism>
<feature type="non-terminal residue" evidence="1">
    <location>
        <position position="1"/>
    </location>
</feature>
<accession>A0AAJ1UHC1</accession>
<protein>
    <submittedName>
        <fullName evidence="1">Calcium-binding protein</fullName>
    </submittedName>
</protein>
<reference evidence="1" key="1">
    <citation type="submission" date="2022-07" db="EMBL/GenBank/DDBJ databases">
        <authorList>
            <person name="Otstavnykh N."/>
            <person name="Isaeva M."/>
            <person name="Bystritskaya E."/>
        </authorList>
    </citation>
    <scope>NUCLEOTIDE SEQUENCE</scope>
    <source>
        <strain evidence="1">10Alg 79</strain>
    </source>
</reference>
<dbReference type="SUPFAM" id="SSF51120">
    <property type="entry name" value="beta-Roll"/>
    <property type="match status" value="1"/>
</dbReference>
<keyword evidence="2" id="KW-1185">Reference proteome</keyword>
<dbReference type="InterPro" id="IPR001343">
    <property type="entry name" value="Hemolysn_Ca-bd"/>
</dbReference>
<reference evidence="1" key="2">
    <citation type="submission" date="2023-04" db="EMBL/GenBank/DDBJ databases">
        <title>'Rhodoalgimonas zhirmunskyi' gen. nov., isolated from a red alga.</title>
        <authorList>
            <person name="Nedashkovskaya O.I."/>
            <person name="Otstavnykh N.Y."/>
            <person name="Bystritskaya E.P."/>
            <person name="Balabanova L.A."/>
            <person name="Isaeva M.P."/>
        </authorList>
    </citation>
    <scope>NUCLEOTIDE SEQUENCE</scope>
    <source>
        <strain evidence="1">10Alg 79</strain>
    </source>
</reference>
<name>A0AAJ1UHC1_9RHOB</name>
<dbReference type="Pfam" id="PF00353">
    <property type="entry name" value="HemolysinCabind"/>
    <property type="match status" value="1"/>
</dbReference>
<sequence length="113" mass="11014">ASGDRAYVVAGGGDDGISVFVLTQTGRLIHLQSVANGELPGLGSPEAIAAALVGNEIQILVAGADAAGMAQFAFDVAGQGVSRTGTAAAETLDGTANDDIIAGAAGNDVLRGY</sequence>
<comment type="caution">
    <text evidence="1">The sequence shown here is derived from an EMBL/GenBank/DDBJ whole genome shotgun (WGS) entry which is preliminary data.</text>
</comment>
<evidence type="ECO:0000313" key="1">
    <source>
        <dbReference type="EMBL" id="MDQ2096011.1"/>
    </source>
</evidence>
<dbReference type="AlphaFoldDB" id="A0AAJ1UHC1"/>
<dbReference type="InterPro" id="IPR011049">
    <property type="entry name" value="Serralysin-like_metalloprot_C"/>
</dbReference>